<reference evidence="1" key="1">
    <citation type="submission" date="2023-05" db="EMBL/GenBank/DDBJ databases">
        <authorList>
            <person name="Huff M."/>
        </authorList>
    </citation>
    <scope>NUCLEOTIDE SEQUENCE</scope>
</reference>
<dbReference type="InterPro" id="IPR011009">
    <property type="entry name" value="Kinase-like_dom_sf"/>
</dbReference>
<dbReference type="Gene3D" id="3.30.200.20">
    <property type="entry name" value="Phosphorylase Kinase, domain 1"/>
    <property type="match status" value="1"/>
</dbReference>
<dbReference type="Gene3D" id="1.10.510.10">
    <property type="entry name" value="Transferase(Phosphotransferase) domain 1"/>
    <property type="match status" value="1"/>
</dbReference>
<name>A0AAD1ZMU4_9LAMI</name>
<protein>
    <submittedName>
        <fullName evidence="1">Uncharacterized protein</fullName>
    </submittedName>
</protein>
<dbReference type="Gene3D" id="1.25.40.10">
    <property type="entry name" value="Tetratricopeptide repeat domain"/>
    <property type="match status" value="1"/>
</dbReference>
<organism evidence="1 2">
    <name type="scientific">Fraxinus pennsylvanica</name>
    <dbReference type="NCBI Taxonomy" id="56036"/>
    <lineage>
        <taxon>Eukaryota</taxon>
        <taxon>Viridiplantae</taxon>
        <taxon>Streptophyta</taxon>
        <taxon>Embryophyta</taxon>
        <taxon>Tracheophyta</taxon>
        <taxon>Spermatophyta</taxon>
        <taxon>Magnoliopsida</taxon>
        <taxon>eudicotyledons</taxon>
        <taxon>Gunneridae</taxon>
        <taxon>Pentapetalae</taxon>
        <taxon>asterids</taxon>
        <taxon>lamiids</taxon>
        <taxon>Lamiales</taxon>
        <taxon>Oleaceae</taxon>
        <taxon>Oleeae</taxon>
        <taxon>Fraxinus</taxon>
    </lineage>
</organism>
<dbReference type="PANTHER" id="PTHR46578:SF1">
    <property type="entry name" value="ARM-REPEAT_TETRATRICOPEPTIDE REPEAT (TPR)-LIKE PROTEIN"/>
    <property type="match status" value="1"/>
</dbReference>
<evidence type="ECO:0000313" key="1">
    <source>
        <dbReference type="EMBL" id="CAI9772682.1"/>
    </source>
</evidence>
<sequence length="352" mass="40290">MAKQYIKEKLEQLRGLDLWTGFFTFKQIKATTNNFDAANKIGEGGFGSVYKPCPRFIWTRGMASKNGLANQTKNLYRGYMDPEYAMYSYLTYKVDVYSFGVVALEIVAGKNNMKYCPSENFVYLVDWVLHDGLLSQAMALQNEGKSRHVIVNLYDLSRSSDDWQYMGIDCLLLLLKDPGTMYKIIEISTSYLIDLVELRTLAIRPKFGETITRVLLNDLKQRSNREKATSDEKLEEKRVLVNLLKQEGNRRFLVGEIDEAVLQFTEAIELCPLRYTNERIVLYSNRARCNLLLRDPDAAISDATRALCLSSPPNSHSKSLWRRSQAYIGPHLTICFNLHLDDCNNLICLLVG</sequence>
<dbReference type="SUPFAM" id="SSF56112">
    <property type="entry name" value="Protein kinase-like (PK-like)"/>
    <property type="match status" value="1"/>
</dbReference>
<keyword evidence="2" id="KW-1185">Reference proteome</keyword>
<evidence type="ECO:0000313" key="2">
    <source>
        <dbReference type="Proteomes" id="UP000834106"/>
    </source>
</evidence>
<dbReference type="AlphaFoldDB" id="A0AAD1ZMU4"/>
<dbReference type="SUPFAM" id="SSF48452">
    <property type="entry name" value="TPR-like"/>
    <property type="match status" value="1"/>
</dbReference>
<dbReference type="PANTHER" id="PTHR46578">
    <property type="entry name" value="ARM-REPEAT/TETRATRICOPEPTIDE REPEAT (TPR)-LIKE PROTEIN"/>
    <property type="match status" value="1"/>
</dbReference>
<proteinExistence type="predicted"/>
<gene>
    <name evidence="1" type="ORF">FPE_LOCUS20112</name>
</gene>
<dbReference type="EMBL" id="OU503047">
    <property type="protein sequence ID" value="CAI9772682.1"/>
    <property type="molecule type" value="Genomic_DNA"/>
</dbReference>
<dbReference type="Proteomes" id="UP000834106">
    <property type="component" value="Chromosome 12"/>
</dbReference>
<accession>A0AAD1ZMU4</accession>
<dbReference type="InterPro" id="IPR011990">
    <property type="entry name" value="TPR-like_helical_dom_sf"/>
</dbReference>